<dbReference type="Proteomes" id="UP000004218">
    <property type="component" value="Unassembled WGS sequence"/>
</dbReference>
<keyword evidence="3" id="KW-1185">Reference proteome</keyword>
<comment type="caution">
    <text evidence="2">The sequence shown here is derived from an EMBL/GenBank/DDBJ whole genome shotgun (WGS) entry which is preliminary data.</text>
</comment>
<gene>
    <name evidence="2" type="ORF">HMPREF0299_5696</name>
</gene>
<protein>
    <submittedName>
        <fullName evidence="2">Uncharacterized protein</fullName>
    </submittedName>
</protein>
<dbReference type="AlphaFoldDB" id="E0DDC3"/>
<reference evidence="2" key="1">
    <citation type="submission" date="2010-08" db="EMBL/GenBank/DDBJ databases">
        <authorList>
            <person name="Harkins D.M."/>
            <person name="Madupu R."/>
            <person name="Durkin A.S."/>
            <person name="Torralba M."/>
            <person name="Methe B."/>
            <person name="Sutton G.G."/>
            <person name="Nelson K.E."/>
        </authorList>
    </citation>
    <scope>NUCLEOTIDE SEQUENCE [LARGE SCALE GENOMIC DNA]</scope>
    <source>
        <strain evidence="2">ATCC 14266</strain>
    </source>
</reference>
<keyword evidence="1" id="KW-0472">Membrane</keyword>
<dbReference type="EMBL" id="ACSH02000003">
    <property type="protein sequence ID" value="EFM49722.1"/>
    <property type="molecule type" value="Genomic_DNA"/>
</dbReference>
<proteinExistence type="predicted"/>
<accession>E0DDC3</accession>
<evidence type="ECO:0000313" key="3">
    <source>
        <dbReference type="Proteomes" id="UP000004218"/>
    </source>
</evidence>
<evidence type="ECO:0000313" key="2">
    <source>
        <dbReference type="EMBL" id="EFM49722.1"/>
    </source>
</evidence>
<name>E0DDC3_9CORY</name>
<keyword evidence="1" id="KW-1133">Transmembrane helix</keyword>
<organism evidence="2 3">
    <name type="scientific">Corynebacterium matruchotii ATCC 14266</name>
    <dbReference type="NCBI Taxonomy" id="553207"/>
    <lineage>
        <taxon>Bacteria</taxon>
        <taxon>Bacillati</taxon>
        <taxon>Actinomycetota</taxon>
        <taxon>Actinomycetes</taxon>
        <taxon>Mycobacteriales</taxon>
        <taxon>Corynebacteriaceae</taxon>
        <taxon>Corynebacterium</taxon>
    </lineage>
</organism>
<keyword evidence="1" id="KW-0812">Transmembrane</keyword>
<sequence length="39" mass="4091">MLFYGSPLVSKAFLLVAARVFGLCLVGVVCGVVCCVRTV</sequence>
<feature type="transmembrane region" description="Helical" evidence="1">
    <location>
        <begin position="12"/>
        <end position="36"/>
    </location>
</feature>
<evidence type="ECO:0000256" key="1">
    <source>
        <dbReference type="SAM" id="Phobius"/>
    </source>
</evidence>